<feature type="compositionally biased region" description="Polar residues" evidence="1">
    <location>
        <begin position="59"/>
        <end position="79"/>
    </location>
</feature>
<dbReference type="Proteomes" id="UP000283509">
    <property type="component" value="Unassembled WGS sequence"/>
</dbReference>
<dbReference type="OrthoDB" id="6020705at2759"/>
<feature type="compositionally biased region" description="Polar residues" evidence="1">
    <location>
        <begin position="381"/>
        <end position="405"/>
    </location>
</feature>
<evidence type="ECO:0000313" key="3">
    <source>
        <dbReference type="Proteomes" id="UP000283509"/>
    </source>
</evidence>
<feature type="compositionally biased region" description="Low complexity" evidence="1">
    <location>
        <begin position="27"/>
        <end position="51"/>
    </location>
</feature>
<reference evidence="2 3" key="2">
    <citation type="submission" date="2019-01" db="EMBL/GenBank/DDBJ databases">
        <title>The decoding of complex shrimp genome reveals the adaptation for benthos swimmer, frequently molting mechanism and breeding impact on genome.</title>
        <authorList>
            <person name="Sun Y."/>
            <person name="Gao Y."/>
            <person name="Yu Y."/>
        </authorList>
    </citation>
    <scope>NUCLEOTIDE SEQUENCE [LARGE SCALE GENOMIC DNA]</scope>
    <source>
        <tissue evidence="2">Muscle</tissue>
    </source>
</reference>
<reference evidence="2 3" key="1">
    <citation type="submission" date="2018-04" db="EMBL/GenBank/DDBJ databases">
        <authorList>
            <person name="Zhang X."/>
            <person name="Yuan J."/>
            <person name="Li F."/>
            <person name="Xiang J."/>
        </authorList>
    </citation>
    <scope>NUCLEOTIDE SEQUENCE [LARGE SCALE GENOMIC DNA]</scope>
    <source>
        <tissue evidence="2">Muscle</tissue>
    </source>
</reference>
<comment type="caution">
    <text evidence="2">The sequence shown here is derived from an EMBL/GenBank/DDBJ whole genome shotgun (WGS) entry which is preliminary data.</text>
</comment>
<organism evidence="2 3">
    <name type="scientific">Penaeus vannamei</name>
    <name type="common">Whiteleg shrimp</name>
    <name type="synonym">Litopenaeus vannamei</name>
    <dbReference type="NCBI Taxonomy" id="6689"/>
    <lineage>
        <taxon>Eukaryota</taxon>
        <taxon>Metazoa</taxon>
        <taxon>Ecdysozoa</taxon>
        <taxon>Arthropoda</taxon>
        <taxon>Crustacea</taxon>
        <taxon>Multicrustacea</taxon>
        <taxon>Malacostraca</taxon>
        <taxon>Eumalacostraca</taxon>
        <taxon>Eucarida</taxon>
        <taxon>Decapoda</taxon>
        <taxon>Dendrobranchiata</taxon>
        <taxon>Penaeoidea</taxon>
        <taxon>Penaeidae</taxon>
        <taxon>Penaeus</taxon>
    </lineage>
</organism>
<feature type="region of interest" description="Disordered" evidence="1">
    <location>
        <begin position="381"/>
        <end position="436"/>
    </location>
</feature>
<dbReference type="InterPro" id="IPR052212">
    <property type="entry name" value="PH-like_domain"/>
</dbReference>
<dbReference type="PANTHER" id="PTHR12156:SF5">
    <property type="entry name" value="FI18040P1"/>
    <property type="match status" value="1"/>
</dbReference>
<dbReference type="EMBL" id="QCYY01001280">
    <property type="protein sequence ID" value="ROT79179.1"/>
    <property type="molecule type" value="Genomic_DNA"/>
</dbReference>
<keyword evidence="3" id="KW-1185">Reference proteome</keyword>
<protein>
    <submittedName>
        <fullName evidence="2">Uncharacterized protein</fullName>
    </submittedName>
</protein>
<feature type="compositionally biased region" description="Basic and acidic residues" evidence="1">
    <location>
        <begin position="165"/>
        <end position="184"/>
    </location>
</feature>
<dbReference type="AlphaFoldDB" id="A0A3R7P9E2"/>
<name>A0A3R7P9E2_PENVA</name>
<accession>A0A3R7P9E2</accession>
<feature type="region of interest" description="Disordered" evidence="1">
    <location>
        <begin position="1"/>
        <end position="190"/>
    </location>
</feature>
<dbReference type="PANTHER" id="PTHR12156">
    <property type="entry name" value="PLECKSTRIN HOMOLOGY-LIKE DOMAIN, FAMILY B, MEMBER 3"/>
    <property type="match status" value="1"/>
</dbReference>
<proteinExistence type="predicted"/>
<gene>
    <name evidence="2" type="ORF">C7M84_002102</name>
</gene>
<sequence length="436" mass="47588">MFGKLQQPRAFGSTIPTPPGSSHLARTPSLTSVSSSPSLSPLTKTPSQTSLRSSKTDISKLQGSKSDLTKSESLSNVSRVTPKLDLSKVSSKIDCGDKSLLKRPPSVSSIDSMDGGTVSPRGPPYKAISTTPFRKPITPTPLKSSTRKSDPQAKLPIGSAGKSAASRDERTPSKESSPRSDMKKTSSFVEVAEQRERIAAREVKIGELENHMMDMTATVRLETEILERERQNLLSKIAKERGRLTVADRRLGELIRLGLTPTNGQCSPACSSDTEESGAPELVERLARLQFLDRSQEDLDRIHQVTSATPLGCNDGTLGRKTSATLMEIERNRQILLAKQGTMVIENERRRVEELKRRVADEVKAQWEEKKAKEQRDINCASLNSVGSEDSSLTSSDLHTESLSSDDVLEKRSSGESVGRDMPQVKVGHSNHLSAC</sequence>
<evidence type="ECO:0000313" key="2">
    <source>
        <dbReference type="EMBL" id="ROT79179.1"/>
    </source>
</evidence>
<evidence type="ECO:0000256" key="1">
    <source>
        <dbReference type="SAM" id="MobiDB-lite"/>
    </source>
</evidence>